<evidence type="ECO:0000313" key="9">
    <source>
        <dbReference type="Proteomes" id="UP000886523"/>
    </source>
</evidence>
<comment type="subcellular location">
    <subcellularLocation>
        <location evidence="1">Mitochondrion</location>
    </subcellularLocation>
</comment>
<dbReference type="InterPro" id="IPR050134">
    <property type="entry name" value="NAD-dep_sirtuin_deacylases"/>
</dbReference>
<feature type="binding site" evidence="6">
    <location>
        <position position="160"/>
    </location>
    <ligand>
        <name>Zn(2+)</name>
        <dbReference type="ChEBI" id="CHEBI:29105"/>
    </ligand>
</feature>
<feature type="binding site" evidence="6">
    <location>
        <position position="135"/>
    </location>
    <ligand>
        <name>Zn(2+)</name>
        <dbReference type="ChEBI" id="CHEBI:29105"/>
    </ligand>
</feature>
<evidence type="ECO:0000256" key="1">
    <source>
        <dbReference type="ARBA" id="ARBA00004173"/>
    </source>
</evidence>
<protein>
    <recommendedName>
        <fullName evidence="7">Deacetylase sirtuin-type domain-containing protein</fullName>
    </recommendedName>
</protein>
<keyword evidence="5" id="KW-0496">Mitochondrion</keyword>
<name>A0A9P6ACM1_9AGAM</name>
<dbReference type="SUPFAM" id="SSF52467">
    <property type="entry name" value="DHS-like NAD/FAD-binding domain"/>
    <property type="match status" value="1"/>
</dbReference>
<dbReference type="OrthoDB" id="2919105at2759"/>
<dbReference type="InterPro" id="IPR003000">
    <property type="entry name" value="Sirtuin"/>
</dbReference>
<dbReference type="EMBL" id="MU129391">
    <property type="protein sequence ID" value="KAF9503299.1"/>
    <property type="molecule type" value="Genomic_DNA"/>
</dbReference>
<dbReference type="Pfam" id="PF02146">
    <property type="entry name" value="SIR2"/>
    <property type="match status" value="1"/>
</dbReference>
<dbReference type="GO" id="GO:0005634">
    <property type="term" value="C:nucleus"/>
    <property type="evidence" value="ECO:0007669"/>
    <property type="project" value="TreeGrafter"/>
</dbReference>
<dbReference type="PANTHER" id="PTHR11085:SF8">
    <property type="entry name" value="NAD-DEPENDENT HISTONE DEACETYLASE HST3"/>
    <property type="match status" value="1"/>
</dbReference>
<dbReference type="InterPro" id="IPR026590">
    <property type="entry name" value="Ssirtuin_cat_dom"/>
</dbReference>
<comment type="similarity">
    <text evidence="2">Belongs to the sirtuin family. Class I subfamily.</text>
</comment>
<dbReference type="InterPro" id="IPR026591">
    <property type="entry name" value="Sirtuin_cat_small_dom_sf"/>
</dbReference>
<keyword evidence="6" id="KW-0479">Metal-binding</keyword>
<dbReference type="Gene3D" id="3.30.1600.10">
    <property type="entry name" value="SIR2/SIRT2 'Small Domain"/>
    <property type="match status" value="1"/>
</dbReference>
<dbReference type="PROSITE" id="PS50305">
    <property type="entry name" value="SIRTUIN"/>
    <property type="match status" value="1"/>
</dbReference>
<keyword evidence="9" id="KW-1185">Reference proteome</keyword>
<evidence type="ECO:0000256" key="3">
    <source>
        <dbReference type="ARBA" id="ARBA00022679"/>
    </source>
</evidence>
<keyword evidence="6" id="KW-0862">Zinc</keyword>
<proteinExistence type="inferred from homology"/>
<dbReference type="GO" id="GO:0005739">
    <property type="term" value="C:mitochondrion"/>
    <property type="evidence" value="ECO:0007669"/>
    <property type="project" value="UniProtKB-SubCell"/>
</dbReference>
<evidence type="ECO:0000256" key="4">
    <source>
        <dbReference type="ARBA" id="ARBA00023027"/>
    </source>
</evidence>
<dbReference type="Gene3D" id="3.40.50.1220">
    <property type="entry name" value="TPP-binding domain"/>
    <property type="match status" value="1"/>
</dbReference>
<dbReference type="GO" id="GO:0046872">
    <property type="term" value="F:metal ion binding"/>
    <property type="evidence" value="ECO:0007669"/>
    <property type="project" value="UniProtKB-KW"/>
</dbReference>
<evidence type="ECO:0000256" key="2">
    <source>
        <dbReference type="ARBA" id="ARBA00006924"/>
    </source>
</evidence>
<dbReference type="AlphaFoldDB" id="A0A9P6ACM1"/>
<dbReference type="InterPro" id="IPR029035">
    <property type="entry name" value="DHS-like_NAD/FAD-binding_dom"/>
</dbReference>
<dbReference type="GO" id="GO:0017136">
    <property type="term" value="F:histone deacetylase activity, NAD-dependent"/>
    <property type="evidence" value="ECO:0007669"/>
    <property type="project" value="TreeGrafter"/>
</dbReference>
<comment type="caution">
    <text evidence="8">The sequence shown here is derived from an EMBL/GenBank/DDBJ whole genome shotgun (WGS) entry which is preliminary data.</text>
</comment>
<feature type="non-terminal residue" evidence="8">
    <location>
        <position position="1"/>
    </location>
</feature>
<dbReference type="CDD" id="cd00296">
    <property type="entry name" value="SIR2"/>
    <property type="match status" value="1"/>
</dbReference>
<feature type="binding site" evidence="6">
    <location>
        <position position="157"/>
    </location>
    <ligand>
        <name>Zn(2+)</name>
        <dbReference type="ChEBI" id="CHEBI:29105"/>
    </ligand>
</feature>
<evidence type="ECO:0000256" key="6">
    <source>
        <dbReference type="PROSITE-ProRule" id="PRU00236"/>
    </source>
</evidence>
<organism evidence="8 9">
    <name type="scientific">Hydnum rufescens UP504</name>
    <dbReference type="NCBI Taxonomy" id="1448309"/>
    <lineage>
        <taxon>Eukaryota</taxon>
        <taxon>Fungi</taxon>
        <taxon>Dikarya</taxon>
        <taxon>Basidiomycota</taxon>
        <taxon>Agaricomycotina</taxon>
        <taxon>Agaricomycetes</taxon>
        <taxon>Cantharellales</taxon>
        <taxon>Hydnaceae</taxon>
        <taxon>Hydnum</taxon>
    </lineage>
</organism>
<dbReference type="Proteomes" id="UP000886523">
    <property type="component" value="Unassembled WGS sequence"/>
</dbReference>
<evidence type="ECO:0000259" key="7">
    <source>
        <dbReference type="PROSITE" id="PS50305"/>
    </source>
</evidence>
<feature type="domain" description="Deacetylase sirtuin-type" evidence="7">
    <location>
        <begin position="1"/>
        <end position="279"/>
    </location>
</feature>
<keyword evidence="4" id="KW-0520">NAD</keyword>
<accession>A0A9P6ACM1</accession>
<feature type="non-terminal residue" evidence="8">
    <location>
        <position position="279"/>
    </location>
</feature>
<feature type="binding site" evidence="6">
    <location>
        <position position="132"/>
    </location>
    <ligand>
        <name>Zn(2+)</name>
        <dbReference type="ChEBI" id="CHEBI:29105"/>
    </ligand>
</feature>
<gene>
    <name evidence="8" type="ORF">BS47DRAFT_1282899</name>
</gene>
<sequence length="279" mass="31057">LDFIASHVAASSRIVVVAGAGISTSAGIPDFRSRSGAYGQFGRSVFSLNMHQDRDVRARFCLFVSQMKRLADKAVPTATHGLICKLHLRKQLLRVYNQNIDGLEDKEALLKSGHDLGETNVKLHGQLSVLACNLCHHEAEFDAAHLEILEGGSFPPCVSCVLREEARARDGRRPHRTGVLVPSIVLYDEPHPRANEIRKIKIRDIRNHPDMVIILGTSLHVRGVKGVVLEFAREIHSKAPRTDRLPPRVVYVNLTPPPKVLESSIDYWVQGSADQWSQH</sequence>
<dbReference type="GO" id="GO:0070403">
    <property type="term" value="F:NAD+ binding"/>
    <property type="evidence" value="ECO:0007669"/>
    <property type="project" value="InterPro"/>
</dbReference>
<keyword evidence="3" id="KW-0808">Transferase</keyword>
<feature type="active site" description="Proton acceptor" evidence="6">
    <location>
        <position position="124"/>
    </location>
</feature>
<reference evidence="8" key="1">
    <citation type="journal article" date="2020" name="Nat. Commun.">
        <title>Large-scale genome sequencing of mycorrhizal fungi provides insights into the early evolution of symbiotic traits.</title>
        <authorList>
            <person name="Miyauchi S."/>
            <person name="Kiss E."/>
            <person name="Kuo A."/>
            <person name="Drula E."/>
            <person name="Kohler A."/>
            <person name="Sanchez-Garcia M."/>
            <person name="Morin E."/>
            <person name="Andreopoulos B."/>
            <person name="Barry K.W."/>
            <person name="Bonito G."/>
            <person name="Buee M."/>
            <person name="Carver A."/>
            <person name="Chen C."/>
            <person name="Cichocki N."/>
            <person name="Clum A."/>
            <person name="Culley D."/>
            <person name="Crous P.W."/>
            <person name="Fauchery L."/>
            <person name="Girlanda M."/>
            <person name="Hayes R.D."/>
            <person name="Keri Z."/>
            <person name="LaButti K."/>
            <person name="Lipzen A."/>
            <person name="Lombard V."/>
            <person name="Magnuson J."/>
            <person name="Maillard F."/>
            <person name="Murat C."/>
            <person name="Nolan M."/>
            <person name="Ohm R.A."/>
            <person name="Pangilinan J."/>
            <person name="Pereira M.F."/>
            <person name="Perotto S."/>
            <person name="Peter M."/>
            <person name="Pfister S."/>
            <person name="Riley R."/>
            <person name="Sitrit Y."/>
            <person name="Stielow J.B."/>
            <person name="Szollosi G."/>
            <person name="Zifcakova L."/>
            <person name="Stursova M."/>
            <person name="Spatafora J.W."/>
            <person name="Tedersoo L."/>
            <person name="Vaario L.M."/>
            <person name="Yamada A."/>
            <person name="Yan M."/>
            <person name="Wang P."/>
            <person name="Xu J."/>
            <person name="Bruns T."/>
            <person name="Baldrian P."/>
            <person name="Vilgalys R."/>
            <person name="Dunand C."/>
            <person name="Henrissat B."/>
            <person name="Grigoriev I.V."/>
            <person name="Hibbett D."/>
            <person name="Nagy L.G."/>
            <person name="Martin F.M."/>
        </authorList>
    </citation>
    <scope>NUCLEOTIDE SEQUENCE</scope>
    <source>
        <strain evidence="8">UP504</strain>
    </source>
</reference>
<evidence type="ECO:0000256" key="5">
    <source>
        <dbReference type="ARBA" id="ARBA00023128"/>
    </source>
</evidence>
<evidence type="ECO:0000313" key="8">
    <source>
        <dbReference type="EMBL" id="KAF9503299.1"/>
    </source>
</evidence>
<dbReference type="PANTHER" id="PTHR11085">
    <property type="entry name" value="NAD-DEPENDENT PROTEIN DEACYLASE SIRTUIN-5, MITOCHONDRIAL-RELATED"/>
    <property type="match status" value="1"/>
</dbReference>